<feature type="region of interest" description="Disordered" evidence="7">
    <location>
        <begin position="1"/>
        <end position="47"/>
    </location>
</feature>
<comment type="subcellular location">
    <subcellularLocation>
        <location evidence="6">Golgi apparatus membrane</location>
        <topology evidence="6">Multi-pass membrane protein</topology>
    </subcellularLocation>
    <subcellularLocation>
        <location evidence="1">Membrane</location>
        <topology evidence="1">Multi-pass membrane protein</topology>
    </subcellularLocation>
</comment>
<dbReference type="RefSeq" id="XP_034010527.1">
    <property type="nucleotide sequence ID" value="XM_034157591.1"/>
</dbReference>
<feature type="transmembrane region" description="Helical" evidence="6">
    <location>
        <begin position="288"/>
        <end position="306"/>
    </location>
</feature>
<name>A0A642UIM1_DIURU</name>
<feature type="domain" description="Yip1" evidence="8">
    <location>
        <begin position="171"/>
        <end position="303"/>
    </location>
</feature>
<protein>
    <recommendedName>
        <fullName evidence="6">Protein YIP</fullName>
    </recommendedName>
</protein>
<gene>
    <name evidence="9" type="ORF">DIURU_004690</name>
</gene>
<feature type="transmembrane region" description="Helical" evidence="6">
    <location>
        <begin position="204"/>
        <end position="227"/>
    </location>
</feature>
<proteinExistence type="inferred from homology"/>
<evidence type="ECO:0000256" key="1">
    <source>
        <dbReference type="ARBA" id="ARBA00004141"/>
    </source>
</evidence>
<feature type="compositionally biased region" description="Low complexity" evidence="7">
    <location>
        <begin position="26"/>
        <end position="47"/>
    </location>
</feature>
<evidence type="ECO:0000256" key="2">
    <source>
        <dbReference type="ARBA" id="ARBA00010596"/>
    </source>
</evidence>
<organism evidence="9 10">
    <name type="scientific">Diutina rugosa</name>
    <name type="common">Yeast</name>
    <name type="synonym">Candida rugosa</name>
    <dbReference type="NCBI Taxonomy" id="5481"/>
    <lineage>
        <taxon>Eukaryota</taxon>
        <taxon>Fungi</taxon>
        <taxon>Dikarya</taxon>
        <taxon>Ascomycota</taxon>
        <taxon>Saccharomycotina</taxon>
        <taxon>Pichiomycetes</taxon>
        <taxon>Debaryomycetaceae</taxon>
        <taxon>Diutina</taxon>
    </lineage>
</organism>
<keyword evidence="4 6" id="KW-1133">Transmembrane helix</keyword>
<comment type="similarity">
    <text evidence="2 6">Belongs to the YIP1 family.</text>
</comment>
<dbReference type="Pfam" id="PF04893">
    <property type="entry name" value="Yip1"/>
    <property type="match status" value="1"/>
</dbReference>
<dbReference type="Proteomes" id="UP000449547">
    <property type="component" value="Unassembled WGS sequence"/>
</dbReference>
<keyword evidence="3 6" id="KW-0812">Transmembrane</keyword>
<evidence type="ECO:0000313" key="9">
    <source>
        <dbReference type="EMBL" id="KAA8898406.1"/>
    </source>
</evidence>
<feature type="transmembrane region" description="Helical" evidence="6">
    <location>
        <begin position="174"/>
        <end position="192"/>
    </location>
</feature>
<dbReference type="OMA" id="VVTMQIK"/>
<dbReference type="AlphaFoldDB" id="A0A642UIM1"/>
<sequence>MSRPPAYSIDDINEFVIPDEPIDTPTSANNQQSSSSTSQGASRSSASAGMFSGFMPKVDLSSTFSAFTTSTSTTNKVRERQYTGGDTLDEPVWATLKRDGSQILRRLFIVVWPMQLTKLASTHQSRLVNFAQANGLRLPSSLSRVVDVDEQDAGESATGISNQDLVLETLDWDLWGPLIFSLVFSVCLGMSATDTNGVFSGSFAFVWLFFFIIGLNIQLLGGTISFLSAISAAGYSMFPIVLGEVICSLLLKHKFFRIILMAVLNVWSIYVGSLSLKCSGVLPGRVLLAMYPLALMYCMLSWLVVIT</sequence>
<keyword evidence="5 6" id="KW-0472">Membrane</keyword>
<dbReference type="GeneID" id="54783341"/>
<accession>A0A642UIM1</accession>
<dbReference type="GO" id="GO:0005802">
    <property type="term" value="C:trans-Golgi network"/>
    <property type="evidence" value="ECO:0007669"/>
    <property type="project" value="TreeGrafter"/>
</dbReference>
<feature type="transmembrane region" description="Helical" evidence="6">
    <location>
        <begin position="233"/>
        <end position="251"/>
    </location>
</feature>
<keyword evidence="10" id="KW-1185">Reference proteome</keyword>
<dbReference type="GO" id="GO:0006888">
    <property type="term" value="P:endoplasmic reticulum to Golgi vesicle-mediated transport"/>
    <property type="evidence" value="ECO:0007669"/>
    <property type="project" value="InterPro"/>
</dbReference>
<evidence type="ECO:0000259" key="8">
    <source>
        <dbReference type="Pfam" id="PF04893"/>
    </source>
</evidence>
<dbReference type="InterPro" id="IPR006977">
    <property type="entry name" value="Yip1_dom"/>
</dbReference>
<evidence type="ECO:0000313" key="10">
    <source>
        <dbReference type="Proteomes" id="UP000449547"/>
    </source>
</evidence>
<dbReference type="EMBL" id="SWFT01000146">
    <property type="protein sequence ID" value="KAA8898406.1"/>
    <property type="molecule type" value="Genomic_DNA"/>
</dbReference>
<reference evidence="9 10" key="1">
    <citation type="submission" date="2019-07" db="EMBL/GenBank/DDBJ databases">
        <title>Genome assembly of two rare yeast pathogens: Diutina rugosa and Trichomonascus ciferrii.</title>
        <authorList>
            <person name="Mixao V."/>
            <person name="Saus E."/>
            <person name="Hansen A."/>
            <person name="Lass-Flor C."/>
            <person name="Gabaldon T."/>
        </authorList>
    </citation>
    <scope>NUCLEOTIDE SEQUENCE [LARGE SCALE GENOMIC DNA]</scope>
    <source>
        <strain evidence="9 10">CBS 613</strain>
    </source>
</reference>
<evidence type="ECO:0000256" key="5">
    <source>
        <dbReference type="ARBA" id="ARBA00023136"/>
    </source>
</evidence>
<dbReference type="PANTHER" id="PTHR21236">
    <property type="entry name" value="GOLGI MEMBRANE PROTEIN YIP1"/>
    <property type="match status" value="1"/>
</dbReference>
<evidence type="ECO:0000256" key="7">
    <source>
        <dbReference type="SAM" id="MobiDB-lite"/>
    </source>
</evidence>
<feature type="transmembrane region" description="Helical" evidence="6">
    <location>
        <begin position="258"/>
        <end position="276"/>
    </location>
</feature>
<dbReference type="VEuPathDB" id="FungiDB:DIURU_004690"/>
<dbReference type="InterPro" id="IPR045231">
    <property type="entry name" value="Yip1/4-like"/>
</dbReference>
<dbReference type="GO" id="GO:0000139">
    <property type="term" value="C:Golgi membrane"/>
    <property type="evidence" value="ECO:0007669"/>
    <property type="project" value="UniProtKB-SubCell"/>
</dbReference>
<dbReference type="PANTHER" id="PTHR21236:SF1">
    <property type="entry name" value="PROTEIN YIPF6"/>
    <property type="match status" value="1"/>
</dbReference>
<evidence type="ECO:0000256" key="6">
    <source>
        <dbReference type="RuleBase" id="RU361264"/>
    </source>
</evidence>
<dbReference type="OrthoDB" id="411251at2759"/>
<evidence type="ECO:0000256" key="4">
    <source>
        <dbReference type="ARBA" id="ARBA00022989"/>
    </source>
</evidence>
<comment type="caution">
    <text evidence="9">The sequence shown here is derived from an EMBL/GenBank/DDBJ whole genome shotgun (WGS) entry which is preliminary data.</text>
</comment>
<evidence type="ECO:0000256" key="3">
    <source>
        <dbReference type="ARBA" id="ARBA00022692"/>
    </source>
</evidence>